<dbReference type="Pfam" id="PF02219">
    <property type="entry name" value="MTHFR"/>
    <property type="match status" value="1"/>
</dbReference>
<comment type="cofactor">
    <cofactor evidence="1 6">
        <name>FAD</name>
        <dbReference type="ChEBI" id="CHEBI:57692"/>
    </cofactor>
</comment>
<organism evidence="8 9">
    <name type="scientific">Sanguibacter antarcticus</name>
    <dbReference type="NCBI Taxonomy" id="372484"/>
    <lineage>
        <taxon>Bacteria</taxon>
        <taxon>Bacillati</taxon>
        <taxon>Actinomycetota</taxon>
        <taxon>Actinomycetes</taxon>
        <taxon>Micrococcales</taxon>
        <taxon>Sanguibacteraceae</taxon>
        <taxon>Sanguibacter</taxon>
    </lineage>
</organism>
<name>A0A2A9E6C3_9MICO</name>
<evidence type="ECO:0000259" key="7">
    <source>
        <dbReference type="Pfam" id="PF12225"/>
    </source>
</evidence>
<proteinExistence type="inferred from homology"/>
<evidence type="ECO:0000313" key="9">
    <source>
        <dbReference type="Proteomes" id="UP000225548"/>
    </source>
</evidence>
<keyword evidence="4 6" id="KW-0274">FAD</keyword>
<dbReference type="InterPro" id="IPR029041">
    <property type="entry name" value="FAD-linked_oxidoreductase-like"/>
</dbReference>
<dbReference type="Proteomes" id="UP000225548">
    <property type="component" value="Unassembled WGS sequence"/>
</dbReference>
<evidence type="ECO:0000256" key="5">
    <source>
        <dbReference type="ARBA" id="ARBA00023002"/>
    </source>
</evidence>
<dbReference type="InterPro" id="IPR022026">
    <property type="entry name" value="DUF5981"/>
</dbReference>
<evidence type="ECO:0000256" key="3">
    <source>
        <dbReference type="ARBA" id="ARBA00022630"/>
    </source>
</evidence>
<keyword evidence="9" id="KW-1185">Reference proteome</keyword>
<dbReference type="UniPathway" id="UPA00193"/>
<comment type="caution">
    <text evidence="8">The sequence shown here is derived from an EMBL/GenBank/DDBJ whole genome shotgun (WGS) entry which is preliminary data.</text>
</comment>
<dbReference type="OrthoDB" id="9803687at2"/>
<dbReference type="GO" id="GO:0006555">
    <property type="term" value="P:methionine metabolic process"/>
    <property type="evidence" value="ECO:0007669"/>
    <property type="project" value="InterPro"/>
</dbReference>
<dbReference type="Gene3D" id="3.20.20.220">
    <property type="match status" value="1"/>
</dbReference>
<keyword evidence="3 6" id="KW-0285">Flavoprotein</keyword>
<accession>A0A2A9E6C3</accession>
<comment type="pathway">
    <text evidence="2 6">One-carbon metabolism; tetrahydrofolate interconversion.</text>
</comment>
<dbReference type="AlphaFoldDB" id="A0A2A9E6C3"/>
<dbReference type="SUPFAM" id="SSF51730">
    <property type="entry name" value="FAD-linked oxidoreductase"/>
    <property type="match status" value="1"/>
</dbReference>
<dbReference type="Pfam" id="PF12225">
    <property type="entry name" value="DUF5981"/>
    <property type="match status" value="1"/>
</dbReference>
<feature type="domain" description="Methylene-tetrahydrofolate reductase C-terminal-like" evidence="7">
    <location>
        <begin position="11"/>
        <end position="43"/>
    </location>
</feature>
<gene>
    <name evidence="8" type="ORF">ATL42_2303</name>
</gene>
<dbReference type="EMBL" id="PDJG01000001">
    <property type="protein sequence ID" value="PFG34393.1"/>
    <property type="molecule type" value="Genomic_DNA"/>
</dbReference>
<dbReference type="RefSeq" id="WP_098455435.1">
    <property type="nucleotide sequence ID" value="NZ_PDJG01000001.1"/>
</dbReference>
<evidence type="ECO:0000256" key="6">
    <source>
        <dbReference type="RuleBase" id="RU003862"/>
    </source>
</evidence>
<dbReference type="GO" id="GO:0035999">
    <property type="term" value="P:tetrahydrofolate interconversion"/>
    <property type="evidence" value="ECO:0007669"/>
    <property type="project" value="UniProtKB-UniPathway"/>
</dbReference>
<keyword evidence="5 6" id="KW-0560">Oxidoreductase</keyword>
<reference evidence="8 9" key="1">
    <citation type="submission" date="2017-10" db="EMBL/GenBank/DDBJ databases">
        <title>Sequencing the genomes of 1000 actinobacteria strains.</title>
        <authorList>
            <person name="Klenk H.-P."/>
        </authorList>
    </citation>
    <scope>NUCLEOTIDE SEQUENCE [LARGE SCALE GENOMIC DNA]</scope>
    <source>
        <strain evidence="8 9">DSM 18966</strain>
    </source>
</reference>
<evidence type="ECO:0000256" key="2">
    <source>
        <dbReference type="ARBA" id="ARBA00004777"/>
    </source>
</evidence>
<comment type="similarity">
    <text evidence="6">Belongs to the methylenetetrahydrofolate reductase family.</text>
</comment>
<protein>
    <recommendedName>
        <fullName evidence="6">Methylenetetrahydrofolate reductase</fullName>
    </recommendedName>
</protein>
<sequence length="359" mass="36903">MTRLPLVQADPRSACPKDMMFGPCGGVGADGACEVSPVRCTFVDDPVALWPGDVPVAAGGVLHAPSPAAVELAELVRARPVVISGLPARALDADSIRQCAEILHGTVDAVLAGDSGRARVQLPPAYRAHVIQEAGLRAWMGLSCRDRNRVALEGEVAALADVGVAGVHCVTGDHTLTGTRPDARPVFDMESTELVALARRWGLATSVAESPAAPPVDLRPARLAQKVAAGGELCFLQYCGDVDDVRRFIDRSREAGVTIGFVPGVPVVIDRAGAELLESFAAAVLPPGYVEGILAAPDAYQAGVAAAIDLSEQLLAIDGVVGVLPAGGPEPGTEVAFAHALASIGRALGAGEPLAPRTR</sequence>
<dbReference type="GO" id="GO:0004489">
    <property type="term" value="F:methylenetetrahydrofolate reductase [NAD(P)H] activity"/>
    <property type="evidence" value="ECO:0007669"/>
    <property type="project" value="InterPro"/>
</dbReference>
<evidence type="ECO:0000313" key="8">
    <source>
        <dbReference type="EMBL" id="PFG34393.1"/>
    </source>
</evidence>
<dbReference type="InterPro" id="IPR003171">
    <property type="entry name" value="Mehydrof_redctse-like"/>
</dbReference>
<evidence type="ECO:0000256" key="1">
    <source>
        <dbReference type="ARBA" id="ARBA00001974"/>
    </source>
</evidence>
<evidence type="ECO:0000256" key="4">
    <source>
        <dbReference type="ARBA" id="ARBA00022827"/>
    </source>
</evidence>